<proteinExistence type="predicted"/>
<dbReference type="AlphaFoldDB" id="A0AA88AVC7"/>
<dbReference type="CDD" id="cd22157">
    <property type="entry name" value="F-box_AtFBW1-like"/>
    <property type="match status" value="1"/>
</dbReference>
<dbReference type="PANTHER" id="PTHR31672:SF13">
    <property type="entry name" value="F-BOX PROTEIN CPR30-LIKE"/>
    <property type="match status" value="1"/>
</dbReference>
<dbReference type="SMART" id="SM00256">
    <property type="entry name" value="FBOX"/>
    <property type="match status" value="1"/>
</dbReference>
<dbReference type="Pfam" id="PF00646">
    <property type="entry name" value="F-box"/>
    <property type="match status" value="1"/>
</dbReference>
<evidence type="ECO:0000313" key="3">
    <source>
        <dbReference type="Proteomes" id="UP001187192"/>
    </source>
</evidence>
<gene>
    <name evidence="2" type="ORF">TIFTF001_022005</name>
</gene>
<feature type="domain" description="F-box" evidence="1">
    <location>
        <begin position="318"/>
        <end position="364"/>
    </location>
</feature>
<dbReference type="InterPro" id="IPR017451">
    <property type="entry name" value="F-box-assoc_interact_dom"/>
</dbReference>
<dbReference type="PROSITE" id="PS50181">
    <property type="entry name" value="FBOX"/>
    <property type="match status" value="1"/>
</dbReference>
<sequence length="658" mass="76280">MPKRPFPAPRYRDRNPFEFPSKVSNAIQVRVKKMVFSDHGQFSLHHHPPSAILLLRDESEIVDIDITYMRADRSKAFIVHDMNDPNHKFIDGDSSINSGFNPRNKDYKVVTIATFYSAGQRKIVVHVFSLKSNCWREVKPYPRLTACLSSANVELNGVLYWSVFEINGILSFDSSDEEFREVDIPRSLKSGAYLIRELVKWERKSLAVIVWKVSAPFLDTWFWLGVWKDRILMVRRDRGRDHDDGDLLSYDLSDGEKRLIPLGKDANHSWHLKTALDYVESLVSVYPERTVVLAERKLTVLRLCCRAMSKEKRMESEYQSGRSLPEDLEKKILLKLPVRSLIQFKCVSKKWSSLITADSLFITSHLEHQHQFNSSTLLFLKPKTSRFDLFNQNCTPARLMFLRDKSNAVELDTSHILTPIYDRELYIYDMTVFRFDPHNKDYKLLRMAKITDYSHLDDVKKRILVHVFSLKGNCWSEVKPYPRLGSCLPSSYVEAFNQKSSCVELNGVLYWLNVISDDILSFEIDGILSFDLGSGIFGEVDTPRQCQCIRELVKWEGKSLAVIVQNFPLNEFECWAMQENDLSGGSKPTWTKQWTSGTPSVGRWCWEDPATFRVNRDEHGNMESSSLDVPREEDDMSCWQVENTFEYVESLVSVHPEQ</sequence>
<dbReference type="Pfam" id="PF07734">
    <property type="entry name" value="FBA_1"/>
    <property type="match status" value="2"/>
</dbReference>
<dbReference type="InterPro" id="IPR001810">
    <property type="entry name" value="F-box_dom"/>
</dbReference>
<accession>A0AA88AVC7</accession>
<keyword evidence="3" id="KW-1185">Reference proteome</keyword>
<reference evidence="2" key="1">
    <citation type="submission" date="2023-07" db="EMBL/GenBank/DDBJ databases">
        <title>draft genome sequence of fig (Ficus carica).</title>
        <authorList>
            <person name="Takahashi T."/>
            <person name="Nishimura K."/>
        </authorList>
    </citation>
    <scope>NUCLEOTIDE SEQUENCE</scope>
</reference>
<evidence type="ECO:0000259" key="1">
    <source>
        <dbReference type="PROSITE" id="PS50181"/>
    </source>
</evidence>
<protein>
    <recommendedName>
        <fullName evidence="1">F-box domain-containing protein</fullName>
    </recommendedName>
</protein>
<dbReference type="SUPFAM" id="SSF81383">
    <property type="entry name" value="F-box domain"/>
    <property type="match status" value="1"/>
</dbReference>
<name>A0AA88AVC7_FICCA</name>
<comment type="caution">
    <text evidence="2">The sequence shown here is derived from an EMBL/GenBank/DDBJ whole genome shotgun (WGS) entry which is preliminary data.</text>
</comment>
<organism evidence="2 3">
    <name type="scientific">Ficus carica</name>
    <name type="common">Common fig</name>
    <dbReference type="NCBI Taxonomy" id="3494"/>
    <lineage>
        <taxon>Eukaryota</taxon>
        <taxon>Viridiplantae</taxon>
        <taxon>Streptophyta</taxon>
        <taxon>Embryophyta</taxon>
        <taxon>Tracheophyta</taxon>
        <taxon>Spermatophyta</taxon>
        <taxon>Magnoliopsida</taxon>
        <taxon>eudicotyledons</taxon>
        <taxon>Gunneridae</taxon>
        <taxon>Pentapetalae</taxon>
        <taxon>rosids</taxon>
        <taxon>fabids</taxon>
        <taxon>Rosales</taxon>
        <taxon>Moraceae</taxon>
        <taxon>Ficeae</taxon>
        <taxon>Ficus</taxon>
    </lineage>
</organism>
<dbReference type="Gene3D" id="1.20.1280.50">
    <property type="match status" value="1"/>
</dbReference>
<dbReference type="EMBL" id="BTGU01000043">
    <property type="protein sequence ID" value="GMN52861.1"/>
    <property type="molecule type" value="Genomic_DNA"/>
</dbReference>
<dbReference type="PANTHER" id="PTHR31672">
    <property type="entry name" value="BNACNNG10540D PROTEIN"/>
    <property type="match status" value="1"/>
</dbReference>
<dbReference type="Proteomes" id="UP001187192">
    <property type="component" value="Unassembled WGS sequence"/>
</dbReference>
<dbReference type="InterPro" id="IPR036047">
    <property type="entry name" value="F-box-like_dom_sf"/>
</dbReference>
<evidence type="ECO:0000313" key="2">
    <source>
        <dbReference type="EMBL" id="GMN52861.1"/>
    </source>
</evidence>
<dbReference type="InterPro" id="IPR006527">
    <property type="entry name" value="F-box-assoc_dom_typ1"/>
</dbReference>
<dbReference type="NCBIfam" id="TIGR01640">
    <property type="entry name" value="F_box_assoc_1"/>
    <property type="match status" value="2"/>
</dbReference>
<dbReference type="InterPro" id="IPR050796">
    <property type="entry name" value="SCF_F-box_component"/>
</dbReference>